<protein>
    <recommendedName>
        <fullName evidence="5">Flagellum-specific ATP synthase</fullName>
        <ecNumber evidence="4">7.1.2.2</ecNumber>
    </recommendedName>
</protein>
<dbReference type="InterPro" id="IPR050053">
    <property type="entry name" value="ATPase_alpha/beta_chains"/>
</dbReference>
<dbReference type="SUPFAM" id="SSF52540">
    <property type="entry name" value="P-loop containing nucleoside triphosphate hydrolases"/>
    <property type="match status" value="1"/>
</dbReference>
<dbReference type="PANTHER" id="PTHR15184">
    <property type="entry name" value="ATP SYNTHASE"/>
    <property type="match status" value="1"/>
</dbReference>
<keyword evidence="15" id="KW-1006">Bacterial flagellum protein export</keyword>
<keyword evidence="16" id="KW-0066">ATP synthesis</keyword>
<evidence type="ECO:0000256" key="5">
    <source>
        <dbReference type="ARBA" id="ARBA00020580"/>
    </source>
</evidence>
<evidence type="ECO:0000256" key="9">
    <source>
        <dbReference type="ARBA" id="ARBA00022781"/>
    </source>
</evidence>
<evidence type="ECO:0000256" key="2">
    <source>
        <dbReference type="ARBA" id="ARBA00004496"/>
    </source>
</evidence>
<evidence type="ECO:0000256" key="11">
    <source>
        <dbReference type="ARBA" id="ARBA00022840"/>
    </source>
</evidence>
<dbReference type="Proteomes" id="UP001156691">
    <property type="component" value="Unassembled WGS sequence"/>
</dbReference>
<keyword evidence="12" id="KW-0653">Protein transport</keyword>
<comment type="similarity">
    <text evidence="3">Belongs to the ATPase alpha/beta chains family.</text>
</comment>
<keyword evidence="7" id="KW-0963">Cytoplasm</keyword>
<feature type="domain" description="AAA+ ATPase" evidence="18">
    <location>
        <begin position="156"/>
        <end position="340"/>
    </location>
</feature>
<evidence type="ECO:0000256" key="3">
    <source>
        <dbReference type="ARBA" id="ARBA00008936"/>
    </source>
</evidence>
<name>A0ABQ5WA96_9HYPH</name>
<dbReference type="InterPro" id="IPR020003">
    <property type="entry name" value="ATPase_a/bsu_AS"/>
</dbReference>
<evidence type="ECO:0000313" key="20">
    <source>
        <dbReference type="Proteomes" id="UP001156691"/>
    </source>
</evidence>
<keyword evidence="11" id="KW-0067">ATP-binding</keyword>
<organism evidence="19 20">
    <name type="scientific">Devosia nitrariae</name>
    <dbReference type="NCBI Taxonomy" id="2071872"/>
    <lineage>
        <taxon>Bacteria</taxon>
        <taxon>Pseudomonadati</taxon>
        <taxon>Pseudomonadota</taxon>
        <taxon>Alphaproteobacteria</taxon>
        <taxon>Hyphomicrobiales</taxon>
        <taxon>Devosiaceae</taxon>
        <taxon>Devosia</taxon>
    </lineage>
</organism>
<dbReference type="InterPro" id="IPR000194">
    <property type="entry name" value="ATPase_F1/V1/A1_a/bsu_nucl-bd"/>
</dbReference>
<evidence type="ECO:0000256" key="13">
    <source>
        <dbReference type="ARBA" id="ARBA00022967"/>
    </source>
</evidence>
<keyword evidence="14" id="KW-0406">Ion transport</keyword>
<evidence type="ECO:0000256" key="15">
    <source>
        <dbReference type="ARBA" id="ARBA00023225"/>
    </source>
</evidence>
<dbReference type="NCBIfam" id="TIGR01026">
    <property type="entry name" value="fliI_yscN"/>
    <property type="match status" value="1"/>
</dbReference>
<keyword evidence="8" id="KW-0547">Nucleotide-binding</keyword>
<keyword evidence="13" id="KW-1278">Translocase</keyword>
<dbReference type="CDD" id="cd01136">
    <property type="entry name" value="ATPase_flagellum-secretory_path_III"/>
    <property type="match status" value="1"/>
</dbReference>
<proteinExistence type="inferred from homology"/>
<dbReference type="InterPro" id="IPR040627">
    <property type="entry name" value="T3SS_ATPase_C"/>
</dbReference>
<evidence type="ECO:0000256" key="14">
    <source>
        <dbReference type="ARBA" id="ARBA00023065"/>
    </source>
</evidence>
<keyword evidence="9" id="KW-0375">Hydrogen ion transport</keyword>
<accession>A0ABQ5WA96</accession>
<dbReference type="InterPro" id="IPR003593">
    <property type="entry name" value="AAA+_ATPase"/>
</dbReference>
<dbReference type="NCBIfam" id="TIGR03498">
    <property type="entry name" value="FliI_clade3"/>
    <property type="match status" value="1"/>
</dbReference>
<dbReference type="PANTHER" id="PTHR15184:SF9">
    <property type="entry name" value="SPI-1 TYPE 3 SECRETION SYSTEM ATPASE"/>
    <property type="match status" value="1"/>
</dbReference>
<dbReference type="EC" id="7.1.2.2" evidence="4"/>
<evidence type="ECO:0000256" key="16">
    <source>
        <dbReference type="ARBA" id="ARBA00023310"/>
    </source>
</evidence>
<dbReference type="InterPro" id="IPR005714">
    <property type="entry name" value="ATPase_T3SS_FliI/YscN"/>
</dbReference>
<dbReference type="Gene3D" id="3.40.50.12240">
    <property type="match status" value="1"/>
</dbReference>
<evidence type="ECO:0000256" key="7">
    <source>
        <dbReference type="ARBA" id="ARBA00022490"/>
    </source>
</evidence>
<dbReference type="RefSeq" id="WP_284342119.1">
    <property type="nucleotide sequence ID" value="NZ_BSNS01000022.1"/>
</dbReference>
<comment type="catalytic activity">
    <reaction evidence="17">
        <text>ATP + H2O + cellular proteinSide 1 = ADP + phosphate + cellular proteinSide 2.</text>
        <dbReference type="EC" id="7.4.2.8"/>
    </reaction>
</comment>
<dbReference type="EMBL" id="BSNS01000022">
    <property type="protein sequence ID" value="GLQ56711.1"/>
    <property type="molecule type" value="Genomic_DNA"/>
</dbReference>
<gene>
    <name evidence="19" type="primary">fliI</name>
    <name evidence="19" type="ORF">GCM10010862_39700</name>
</gene>
<comment type="subcellular location">
    <subcellularLocation>
        <location evidence="2">Cytoplasm</location>
    </subcellularLocation>
</comment>
<evidence type="ECO:0000256" key="8">
    <source>
        <dbReference type="ARBA" id="ARBA00022741"/>
    </source>
</evidence>
<dbReference type="Pfam" id="PF00006">
    <property type="entry name" value="ATP-synt_ab"/>
    <property type="match status" value="1"/>
</dbReference>
<dbReference type="PROSITE" id="PS00152">
    <property type="entry name" value="ATPASE_ALPHA_BETA"/>
    <property type="match status" value="1"/>
</dbReference>
<evidence type="ECO:0000256" key="1">
    <source>
        <dbReference type="ARBA" id="ARBA00003290"/>
    </source>
</evidence>
<evidence type="ECO:0000259" key="18">
    <source>
        <dbReference type="SMART" id="SM00382"/>
    </source>
</evidence>
<keyword evidence="6" id="KW-0813">Transport</keyword>
<keyword evidence="20" id="KW-1185">Reference proteome</keyword>
<keyword evidence="10" id="KW-1005">Bacterial flagellum biogenesis</keyword>
<evidence type="ECO:0000256" key="12">
    <source>
        <dbReference type="ARBA" id="ARBA00022927"/>
    </source>
</evidence>
<dbReference type="SMART" id="SM00382">
    <property type="entry name" value="AAA"/>
    <property type="match status" value="1"/>
</dbReference>
<sequence>MKALISAIEAIDDVEVFGRVKSVQGLLIEIVGPVRELKVGGRVLVETSSGWMLACEIIGFRDGHALCLPFGQLSGVRLGCKAVFQRHAGEVYPSEGWLGRVIDANGEPIDGKGPLPGGSMAYVLRADPLAAHDRMRVGDPVDLGVRALNTFTTVCEGQRMGIFAGSGVGKSVLMSMLARNTDVDVAVIGLIGERGREVQEFVQEYLGEEGLKRAVVIVATSDEAALMRRQAAYLTLTLSEYFRDRGQRVLCMMDSLTRFAMAQREIGLAIGEPPTAKGYPPTVFTELPRLLERAGPGTQSTGSVTGLFTVLVEGDDHNEPIADAVRGILDGHIVMERAIAERGRYPAVNVLRSISRTMPGCVPPHMRPVLARAREFMSVFADMEELIRLGAYRKGSDPKVDRAIALYPAFEAFLGQEREETTTIAESHAMLEAIVTEPADAQV</sequence>
<reference evidence="20" key="1">
    <citation type="journal article" date="2019" name="Int. J. Syst. Evol. Microbiol.">
        <title>The Global Catalogue of Microorganisms (GCM) 10K type strain sequencing project: providing services to taxonomists for standard genome sequencing and annotation.</title>
        <authorList>
            <consortium name="The Broad Institute Genomics Platform"/>
            <consortium name="The Broad Institute Genome Sequencing Center for Infectious Disease"/>
            <person name="Wu L."/>
            <person name="Ma J."/>
        </authorList>
    </citation>
    <scope>NUCLEOTIDE SEQUENCE [LARGE SCALE GENOMIC DNA]</scope>
    <source>
        <strain evidence="20">NBRC 112416</strain>
    </source>
</reference>
<dbReference type="InterPro" id="IPR022426">
    <property type="entry name" value="FliI_clade3"/>
</dbReference>
<evidence type="ECO:0000256" key="6">
    <source>
        <dbReference type="ARBA" id="ARBA00022448"/>
    </source>
</evidence>
<comment type="function">
    <text evidence="1">Probable catalytic subunit of a protein translocase for flagellum-specific export, or a proton translocase involved in local circuits at the flagellum.</text>
</comment>
<evidence type="ECO:0000313" key="19">
    <source>
        <dbReference type="EMBL" id="GLQ56711.1"/>
    </source>
</evidence>
<dbReference type="Pfam" id="PF18269">
    <property type="entry name" value="T3SS_ATPase_C"/>
    <property type="match status" value="1"/>
</dbReference>
<dbReference type="InterPro" id="IPR027417">
    <property type="entry name" value="P-loop_NTPase"/>
</dbReference>
<evidence type="ECO:0000256" key="4">
    <source>
        <dbReference type="ARBA" id="ARBA00012473"/>
    </source>
</evidence>
<comment type="caution">
    <text evidence="19">The sequence shown here is derived from an EMBL/GenBank/DDBJ whole genome shotgun (WGS) entry which is preliminary data.</text>
</comment>
<evidence type="ECO:0000256" key="10">
    <source>
        <dbReference type="ARBA" id="ARBA00022795"/>
    </source>
</evidence>
<evidence type="ECO:0000256" key="17">
    <source>
        <dbReference type="ARBA" id="ARBA00034006"/>
    </source>
</evidence>